<accession>A0ABV5I5Z7</accession>
<evidence type="ECO:0000256" key="1">
    <source>
        <dbReference type="RuleBase" id="RU004003"/>
    </source>
</evidence>
<evidence type="ECO:0000259" key="3">
    <source>
        <dbReference type="Pfam" id="PF13629"/>
    </source>
</evidence>
<reference evidence="4 5" key="1">
    <citation type="submission" date="2024-09" db="EMBL/GenBank/DDBJ databases">
        <authorList>
            <person name="Sun Q."/>
            <person name="Mori K."/>
        </authorList>
    </citation>
    <scope>NUCLEOTIDE SEQUENCE [LARGE SCALE GENOMIC DNA]</scope>
    <source>
        <strain evidence="4 5">CECT 9424</strain>
    </source>
</reference>
<keyword evidence="5" id="KW-1185">Reference proteome</keyword>
<feature type="domain" description="Type II/III secretion system secretin-like" evidence="2">
    <location>
        <begin position="265"/>
        <end position="425"/>
    </location>
</feature>
<dbReference type="EMBL" id="JBHMEC010000030">
    <property type="protein sequence ID" value="MFB9151496.1"/>
    <property type="molecule type" value="Genomic_DNA"/>
</dbReference>
<dbReference type="Proteomes" id="UP001589670">
    <property type="component" value="Unassembled WGS sequence"/>
</dbReference>
<name>A0ABV5I5Z7_9RHOB</name>
<sequence>MSIRTILHTALAVALIGAMPGADPARAETVRVVRGDAASHINVAMNRAVVVESDISFAELSIANPAIADFSTLSDRTIYVLGKAPGRTTLTLFDDAGRLITNIDVHVGTDIAEFKERLRQILPGEEIDVRSANDGIVLSGTVSSATRLKRALDLAERYAPERVSNLMSVSGKQQVMLKVRFAEMQRSVSKALSASLSLDALSNRNGGNLQQFGFAGANLGTGGPVGTGRGPVTVNPGVAGAEPAAGTAFIGFDIGSTELGILLEALETKGAVRTLAEPNLTSLSGQEASFLAGGEFPIPVAQEQGTITVDFKKFGVELKFIPRVLDDGVINLEMAAAVSSIDDSQQIDTGVISLPAFRRRETSTTVSMRDGESFAIAGLLQDDFRDNTAQVPWLGDVPVLGALFRSADYARAQSELVIIVSAHLVSPTRGEALALPTDRVRLPSESDLFLGGRVMRGAPQSGAVGEVARQDFDGSYGYVME</sequence>
<comment type="caution">
    <text evidence="4">The sequence shown here is derived from an EMBL/GenBank/DDBJ whole genome shotgun (WGS) entry which is preliminary data.</text>
</comment>
<dbReference type="PANTHER" id="PTHR30332:SF17">
    <property type="entry name" value="TYPE IV PILIATION SYSTEM PROTEIN DR_0774-RELATED"/>
    <property type="match status" value="1"/>
</dbReference>
<evidence type="ECO:0000313" key="5">
    <source>
        <dbReference type="Proteomes" id="UP001589670"/>
    </source>
</evidence>
<comment type="similarity">
    <text evidence="1">Belongs to the bacterial secretin family.</text>
</comment>
<dbReference type="Pfam" id="PF13629">
    <property type="entry name" value="T2SS-T3SS_pil_N"/>
    <property type="match status" value="1"/>
</dbReference>
<dbReference type="InterPro" id="IPR004846">
    <property type="entry name" value="T2SS/T3SS_dom"/>
</dbReference>
<dbReference type="Pfam" id="PF00263">
    <property type="entry name" value="Secretin"/>
    <property type="match status" value="1"/>
</dbReference>
<dbReference type="InterPro" id="IPR032789">
    <property type="entry name" value="T2SS-T3SS_pil_N"/>
</dbReference>
<dbReference type="PANTHER" id="PTHR30332">
    <property type="entry name" value="PROBABLE GENERAL SECRETION PATHWAY PROTEIN D"/>
    <property type="match status" value="1"/>
</dbReference>
<protein>
    <submittedName>
        <fullName evidence="4">Type II and III secretion system protein family protein</fullName>
    </submittedName>
</protein>
<organism evidence="4 5">
    <name type="scientific">Roseovarius ramblicola</name>
    <dbReference type="NCBI Taxonomy" id="2022336"/>
    <lineage>
        <taxon>Bacteria</taxon>
        <taxon>Pseudomonadati</taxon>
        <taxon>Pseudomonadota</taxon>
        <taxon>Alphaproteobacteria</taxon>
        <taxon>Rhodobacterales</taxon>
        <taxon>Roseobacteraceae</taxon>
        <taxon>Roseovarius</taxon>
    </lineage>
</organism>
<dbReference type="PRINTS" id="PR00811">
    <property type="entry name" value="BCTERIALGSPD"/>
</dbReference>
<evidence type="ECO:0000259" key="2">
    <source>
        <dbReference type="Pfam" id="PF00263"/>
    </source>
</evidence>
<dbReference type="RefSeq" id="WP_377071108.1">
    <property type="nucleotide sequence ID" value="NZ_JBHMEC010000030.1"/>
</dbReference>
<proteinExistence type="inferred from homology"/>
<dbReference type="InterPro" id="IPR050810">
    <property type="entry name" value="Bact_Secretion_Sys_Channel"/>
</dbReference>
<evidence type="ECO:0000313" key="4">
    <source>
        <dbReference type="EMBL" id="MFB9151496.1"/>
    </source>
</evidence>
<gene>
    <name evidence="4" type="ORF">ACFFU4_17215</name>
</gene>
<feature type="domain" description="Pilus formation protein N-terminal" evidence="3">
    <location>
        <begin position="38"/>
        <end position="107"/>
    </location>
</feature>
<dbReference type="InterPro" id="IPR001775">
    <property type="entry name" value="GspD/PilQ"/>
</dbReference>